<keyword evidence="3" id="KW-0804">Transcription</keyword>
<dbReference type="InterPro" id="IPR018060">
    <property type="entry name" value="HTH_AraC"/>
</dbReference>
<dbReference type="PANTHER" id="PTHR47894">
    <property type="entry name" value="HTH-TYPE TRANSCRIPTIONAL REGULATOR GADX"/>
    <property type="match status" value="1"/>
</dbReference>
<dbReference type="PROSITE" id="PS01124">
    <property type="entry name" value="HTH_ARAC_FAMILY_2"/>
    <property type="match status" value="1"/>
</dbReference>
<dbReference type="RefSeq" id="WP_163807193.1">
    <property type="nucleotide sequence ID" value="NZ_AP022620.1"/>
</dbReference>
<evidence type="ECO:0000256" key="1">
    <source>
        <dbReference type="ARBA" id="ARBA00023015"/>
    </source>
</evidence>
<dbReference type="GO" id="GO:0003700">
    <property type="term" value="F:DNA-binding transcription factor activity"/>
    <property type="evidence" value="ECO:0007669"/>
    <property type="project" value="InterPro"/>
</dbReference>
<gene>
    <name evidence="5" type="ORF">MANY_52080</name>
</gene>
<sequence length="333" mass="36208">MTIVRGTSLSNYPKLVSQLGGDPAALLAAAGIDPNAVGRHDVFVPMSRVAAVIESAAIETGTLDFGRRLATLQGIDILGPVGVAARTAASVSDALRVFENFLSAYSPVISLRTVTLADPDCTFIEYLMPGVDLLAHPQGSELSLGVTLRVLRFLLGAQYTPLSVHIPHEPLCDAEEYRQYFSCRPLFACRAMGFTVRTVDLARPLQRDKLAHDAVVDYLTSITSAEPRTVASVRTLVGQLLPSGQVTLELIAEQLSLHPKALQRRLAADGTTFAGIVDEVRRTLAQRYLRDTRITLAHLSRELGYAEQSVLTRSCYRWFGSGPAAYRKQLQSS</sequence>
<dbReference type="SUPFAM" id="SSF46689">
    <property type="entry name" value="Homeodomain-like"/>
    <property type="match status" value="1"/>
</dbReference>
<evidence type="ECO:0000256" key="2">
    <source>
        <dbReference type="ARBA" id="ARBA00023125"/>
    </source>
</evidence>
<dbReference type="Pfam" id="PF12625">
    <property type="entry name" value="Arabinose_bd"/>
    <property type="match status" value="1"/>
</dbReference>
<dbReference type="GO" id="GO:0000976">
    <property type="term" value="F:transcription cis-regulatory region binding"/>
    <property type="evidence" value="ECO:0007669"/>
    <property type="project" value="TreeGrafter"/>
</dbReference>
<keyword evidence="2" id="KW-0238">DNA-binding</keyword>
<dbReference type="GO" id="GO:0005829">
    <property type="term" value="C:cytosol"/>
    <property type="evidence" value="ECO:0007669"/>
    <property type="project" value="TreeGrafter"/>
</dbReference>
<dbReference type="Pfam" id="PF12833">
    <property type="entry name" value="HTH_18"/>
    <property type="match status" value="1"/>
</dbReference>
<dbReference type="InterPro" id="IPR032687">
    <property type="entry name" value="AraC-type_N"/>
</dbReference>
<keyword evidence="1" id="KW-0805">Transcription regulation</keyword>
<evidence type="ECO:0000313" key="5">
    <source>
        <dbReference type="EMBL" id="BBZ79871.1"/>
    </source>
</evidence>
<feature type="domain" description="HTH araC/xylS-type" evidence="4">
    <location>
        <begin position="231"/>
        <end position="329"/>
    </location>
</feature>
<name>A0A6N4WL77_9MYCO</name>
<keyword evidence="6" id="KW-1185">Reference proteome</keyword>
<dbReference type="AlphaFoldDB" id="A0A6N4WL77"/>
<dbReference type="InterPro" id="IPR009057">
    <property type="entry name" value="Homeodomain-like_sf"/>
</dbReference>
<evidence type="ECO:0000259" key="4">
    <source>
        <dbReference type="PROSITE" id="PS01124"/>
    </source>
</evidence>
<dbReference type="Gene3D" id="1.10.10.60">
    <property type="entry name" value="Homeodomain-like"/>
    <property type="match status" value="1"/>
</dbReference>
<dbReference type="Proteomes" id="UP000467249">
    <property type="component" value="Chromosome"/>
</dbReference>
<dbReference type="PANTHER" id="PTHR47894:SF4">
    <property type="entry name" value="HTH-TYPE TRANSCRIPTIONAL REGULATOR GADX"/>
    <property type="match status" value="1"/>
</dbReference>
<dbReference type="EMBL" id="AP022620">
    <property type="protein sequence ID" value="BBZ79871.1"/>
    <property type="molecule type" value="Genomic_DNA"/>
</dbReference>
<protein>
    <submittedName>
        <fullName evidence="5">AraC family transcriptional regulator</fullName>
    </submittedName>
</protein>
<accession>A0A6N4WL77</accession>
<dbReference type="KEGG" id="many:MANY_52080"/>
<evidence type="ECO:0000313" key="6">
    <source>
        <dbReference type="Proteomes" id="UP000467249"/>
    </source>
</evidence>
<reference evidence="5 6" key="1">
    <citation type="journal article" date="2019" name="Emerg. Microbes Infect.">
        <title>Comprehensive subspecies identification of 175 nontuberculous mycobacteria species based on 7547 genomic profiles.</title>
        <authorList>
            <person name="Matsumoto Y."/>
            <person name="Kinjo T."/>
            <person name="Motooka D."/>
            <person name="Nabeya D."/>
            <person name="Jung N."/>
            <person name="Uechi K."/>
            <person name="Horii T."/>
            <person name="Iida T."/>
            <person name="Fujita J."/>
            <person name="Nakamura S."/>
        </authorList>
    </citation>
    <scope>NUCLEOTIDE SEQUENCE [LARGE SCALE GENOMIC DNA]</scope>
    <source>
        <strain evidence="5 6">JCM 30275</strain>
    </source>
</reference>
<evidence type="ECO:0000256" key="3">
    <source>
        <dbReference type="ARBA" id="ARBA00023163"/>
    </source>
</evidence>
<proteinExistence type="predicted"/>
<organism evidence="5 6">
    <name type="scientific">Mycolicibacterium anyangense</name>
    <dbReference type="NCBI Taxonomy" id="1431246"/>
    <lineage>
        <taxon>Bacteria</taxon>
        <taxon>Bacillati</taxon>
        <taxon>Actinomycetota</taxon>
        <taxon>Actinomycetes</taxon>
        <taxon>Mycobacteriales</taxon>
        <taxon>Mycobacteriaceae</taxon>
        <taxon>Mycolicibacterium</taxon>
    </lineage>
</organism>
<dbReference type="SMART" id="SM00342">
    <property type="entry name" value="HTH_ARAC"/>
    <property type="match status" value="1"/>
</dbReference>